<dbReference type="EMBL" id="LSLI01000275">
    <property type="protein sequence ID" value="KXS30408.1"/>
    <property type="molecule type" value="Genomic_DNA"/>
</dbReference>
<dbReference type="Pfam" id="PF05598">
    <property type="entry name" value="DUF772"/>
    <property type="match status" value="1"/>
</dbReference>
<feature type="domain" description="Transposase InsH N-terminal" evidence="7">
    <location>
        <begin position="27"/>
        <end position="122"/>
    </location>
</feature>
<dbReference type="GO" id="GO:0006313">
    <property type="term" value="P:DNA transposition"/>
    <property type="evidence" value="ECO:0007669"/>
    <property type="project" value="InterPro"/>
</dbReference>
<keyword evidence="5" id="KW-0233">DNA recombination</keyword>
<evidence type="ECO:0000259" key="7">
    <source>
        <dbReference type="Pfam" id="PF05598"/>
    </source>
</evidence>
<evidence type="ECO:0000256" key="3">
    <source>
        <dbReference type="ARBA" id="ARBA00022578"/>
    </source>
</evidence>
<dbReference type="Pfam" id="PF01609">
    <property type="entry name" value="DDE_Tnp_1"/>
    <property type="match status" value="1"/>
</dbReference>
<gene>
    <name evidence="8" type="ORF">AWT59_3467</name>
</gene>
<reference evidence="8 9" key="2">
    <citation type="submission" date="2016-03" db="EMBL/GenBank/DDBJ databases">
        <title>New uncultured bacterium of the family Gallionellaceae from acid mine drainage: description and reconstruction of genome based on metagenomic analysis of microbial community.</title>
        <authorList>
            <person name="Kadnikov V."/>
            <person name="Ivasenko D."/>
            <person name="Beletsky A."/>
            <person name="Mardanov A."/>
            <person name="Danilova E."/>
            <person name="Pimenov N."/>
            <person name="Karnachuk O."/>
            <person name="Ravin N."/>
        </authorList>
    </citation>
    <scope>NUCLEOTIDE SEQUENCE [LARGE SCALE GENOMIC DNA]</scope>
    <source>
        <strain evidence="8">ShG14-8</strain>
    </source>
</reference>
<feature type="non-terminal residue" evidence="8">
    <location>
        <position position="270"/>
    </location>
</feature>
<comment type="similarity">
    <text evidence="2">Belongs to the transposase 11 family.</text>
</comment>
<keyword evidence="3" id="KW-0815">Transposition</keyword>
<evidence type="ECO:0000256" key="1">
    <source>
        <dbReference type="ARBA" id="ARBA00003544"/>
    </source>
</evidence>
<dbReference type="PANTHER" id="PTHR35604">
    <property type="entry name" value="TRANSPOSASE INSH FOR INSERTION SEQUENCE ELEMENT IS5A-RELATED"/>
    <property type="match status" value="1"/>
</dbReference>
<evidence type="ECO:0000256" key="2">
    <source>
        <dbReference type="ARBA" id="ARBA00010075"/>
    </source>
</evidence>
<keyword evidence="4" id="KW-0238">DNA-binding</keyword>
<comment type="function">
    <text evidence="1">Involved in the transposition of the insertion sequence IS5.</text>
</comment>
<sequence>MGAQAMTTDQKTKQLSFSQAEYGSKKKLTRRDIFLAKMESVVPWARLIAVIEPYYPKSGKRGRPPIGLERMLRMYFVQQWYGLADEAVEDALYDSQALRNFCGINLTKESVPDATTLMGFRHLLEANELPQAILKEVNSLLKERGLLMSQGTLIDATLIAAPSSTKNEKHERDPDMHQAKKGNQWHFGMKAHIGADDESGLVHTVVSTAANVSDISKTAELLHGGETRVGADAGYVGVTKREEVQKKLQAMPHEVRWYIAKRRKPIRQMK</sequence>
<dbReference type="PANTHER" id="PTHR35604:SF2">
    <property type="entry name" value="TRANSPOSASE INSH FOR INSERTION SEQUENCE ELEMENT IS5A-RELATED"/>
    <property type="match status" value="1"/>
</dbReference>
<dbReference type="InterPro" id="IPR008490">
    <property type="entry name" value="Transposase_InsH_N"/>
</dbReference>
<evidence type="ECO:0000313" key="8">
    <source>
        <dbReference type="EMBL" id="KXS30408.1"/>
    </source>
</evidence>
<dbReference type="PATRIC" id="fig|1796491.3.peg.3811"/>
<proteinExistence type="inferred from homology"/>
<dbReference type="NCBIfam" id="NF033581">
    <property type="entry name" value="transpos_IS5_4"/>
    <property type="match status" value="1"/>
</dbReference>
<evidence type="ECO:0000313" key="9">
    <source>
        <dbReference type="Proteomes" id="UP000070578"/>
    </source>
</evidence>
<dbReference type="InterPro" id="IPR002559">
    <property type="entry name" value="Transposase_11"/>
</dbReference>
<protein>
    <submittedName>
        <fullName evidence="8">Transposase</fullName>
    </submittedName>
</protein>
<dbReference type="InterPro" id="IPR047959">
    <property type="entry name" value="Transpos_IS5"/>
</dbReference>
<reference evidence="8 9" key="1">
    <citation type="submission" date="2016-02" db="EMBL/GenBank/DDBJ databases">
        <authorList>
            <person name="Wen L."/>
            <person name="He K."/>
            <person name="Yang H."/>
        </authorList>
    </citation>
    <scope>NUCLEOTIDE SEQUENCE [LARGE SCALE GENOMIC DNA]</scope>
    <source>
        <strain evidence="8">ShG14-8</strain>
    </source>
</reference>
<name>A0A139BN90_9PROT</name>
<organism evidence="8 9">
    <name type="scientific">Candidatus Gallionella acididurans</name>
    <dbReference type="NCBI Taxonomy" id="1796491"/>
    <lineage>
        <taxon>Bacteria</taxon>
        <taxon>Pseudomonadati</taxon>
        <taxon>Pseudomonadota</taxon>
        <taxon>Betaproteobacteria</taxon>
        <taxon>Nitrosomonadales</taxon>
        <taxon>Gallionellaceae</taxon>
        <taxon>Gallionella</taxon>
    </lineage>
</organism>
<dbReference type="AlphaFoldDB" id="A0A139BN90"/>
<evidence type="ECO:0000256" key="4">
    <source>
        <dbReference type="ARBA" id="ARBA00023125"/>
    </source>
</evidence>
<comment type="caution">
    <text evidence="8">The sequence shown here is derived from an EMBL/GenBank/DDBJ whole genome shotgun (WGS) entry which is preliminary data.</text>
</comment>
<dbReference type="GO" id="GO:0003677">
    <property type="term" value="F:DNA binding"/>
    <property type="evidence" value="ECO:0007669"/>
    <property type="project" value="UniProtKB-KW"/>
</dbReference>
<evidence type="ECO:0000256" key="5">
    <source>
        <dbReference type="ARBA" id="ARBA00023172"/>
    </source>
</evidence>
<dbReference type="GO" id="GO:0004803">
    <property type="term" value="F:transposase activity"/>
    <property type="evidence" value="ECO:0007669"/>
    <property type="project" value="InterPro"/>
</dbReference>
<accession>A0A139BN90</accession>
<feature type="domain" description="Transposase IS4-like" evidence="6">
    <location>
        <begin position="150"/>
        <end position="247"/>
    </location>
</feature>
<evidence type="ECO:0000259" key="6">
    <source>
        <dbReference type="Pfam" id="PF01609"/>
    </source>
</evidence>
<dbReference type="Proteomes" id="UP000070578">
    <property type="component" value="Unassembled WGS sequence"/>
</dbReference>